<dbReference type="InterPro" id="IPR044946">
    <property type="entry name" value="Restrct_endonuc_typeI_TRD_sf"/>
</dbReference>
<dbReference type="EMBL" id="AUZY01012356">
    <property type="protein sequence ID" value="EQD30311.1"/>
    <property type="molecule type" value="Genomic_DNA"/>
</dbReference>
<dbReference type="SUPFAM" id="SSF116734">
    <property type="entry name" value="DNA methylase specificity domain"/>
    <property type="match status" value="1"/>
</dbReference>
<dbReference type="GO" id="GO:0009307">
    <property type="term" value="P:DNA restriction-modification system"/>
    <property type="evidence" value="ECO:0007669"/>
    <property type="project" value="UniProtKB-KW"/>
</dbReference>
<proteinExistence type="inferred from homology"/>
<accession>T0Y5D2</accession>
<protein>
    <submittedName>
        <fullName evidence="5">Type I restriction-modification system, subunit S</fullName>
    </submittedName>
</protein>
<reference evidence="5" key="2">
    <citation type="journal article" date="2014" name="ISME J.">
        <title>Microbial stratification in low pH oxic and suboxic macroscopic growths along an acid mine drainage.</title>
        <authorList>
            <person name="Mendez-Garcia C."/>
            <person name="Mesa V."/>
            <person name="Sprenger R.R."/>
            <person name="Richter M."/>
            <person name="Diez M.S."/>
            <person name="Solano J."/>
            <person name="Bargiela R."/>
            <person name="Golyshina O.V."/>
            <person name="Manteca A."/>
            <person name="Ramos J.L."/>
            <person name="Gallego J.R."/>
            <person name="Llorente I."/>
            <person name="Martins Dos Santos V.A."/>
            <person name="Jensen O.N."/>
            <person name="Pelaez A.I."/>
            <person name="Sanchez J."/>
            <person name="Ferrer M."/>
        </authorList>
    </citation>
    <scope>NUCLEOTIDE SEQUENCE</scope>
</reference>
<dbReference type="GO" id="GO:0003677">
    <property type="term" value="F:DNA binding"/>
    <property type="evidence" value="ECO:0007669"/>
    <property type="project" value="UniProtKB-KW"/>
</dbReference>
<evidence type="ECO:0000256" key="1">
    <source>
        <dbReference type="ARBA" id="ARBA00010923"/>
    </source>
</evidence>
<keyword evidence="3" id="KW-0238">DNA-binding</keyword>
<dbReference type="Gene3D" id="3.90.220.20">
    <property type="entry name" value="DNA methylase specificity domains"/>
    <property type="match status" value="1"/>
</dbReference>
<evidence type="ECO:0000256" key="2">
    <source>
        <dbReference type="ARBA" id="ARBA00022747"/>
    </source>
</evidence>
<comment type="similarity">
    <text evidence="1">Belongs to the type-I restriction system S methylase family.</text>
</comment>
<feature type="non-terminal residue" evidence="5">
    <location>
        <position position="95"/>
    </location>
</feature>
<dbReference type="Pfam" id="PF01420">
    <property type="entry name" value="Methylase_S"/>
    <property type="match status" value="1"/>
</dbReference>
<reference evidence="5" key="1">
    <citation type="submission" date="2013-08" db="EMBL/GenBank/DDBJ databases">
        <authorList>
            <person name="Mendez C."/>
            <person name="Richter M."/>
            <person name="Ferrer M."/>
            <person name="Sanchez J."/>
        </authorList>
    </citation>
    <scope>NUCLEOTIDE SEQUENCE</scope>
</reference>
<sequence length="95" mass="10325">MADLPASDFITEIRSTQRTISEQGLRESSAKMIPANSVVVSTRATIGRIAINRIPIATNQGFKNIVIENTERALPEFVALALTKLIPTMQAWATG</sequence>
<dbReference type="AlphaFoldDB" id="T0Y5D2"/>
<comment type="caution">
    <text evidence="5">The sequence shown here is derived from an EMBL/GenBank/DDBJ whole genome shotgun (WGS) entry which is preliminary data.</text>
</comment>
<dbReference type="InterPro" id="IPR000055">
    <property type="entry name" value="Restrct_endonuc_typeI_TRD"/>
</dbReference>
<evidence type="ECO:0000256" key="3">
    <source>
        <dbReference type="ARBA" id="ARBA00023125"/>
    </source>
</evidence>
<name>T0Y5D2_9ZZZZ</name>
<organism evidence="5">
    <name type="scientific">mine drainage metagenome</name>
    <dbReference type="NCBI Taxonomy" id="410659"/>
    <lineage>
        <taxon>unclassified sequences</taxon>
        <taxon>metagenomes</taxon>
        <taxon>ecological metagenomes</taxon>
    </lineage>
</organism>
<feature type="domain" description="Type I restriction modification DNA specificity" evidence="4">
    <location>
        <begin position="16"/>
        <end position="86"/>
    </location>
</feature>
<evidence type="ECO:0000259" key="4">
    <source>
        <dbReference type="Pfam" id="PF01420"/>
    </source>
</evidence>
<evidence type="ECO:0000313" key="5">
    <source>
        <dbReference type="EMBL" id="EQD30311.1"/>
    </source>
</evidence>
<keyword evidence="2" id="KW-0680">Restriction system</keyword>
<gene>
    <name evidence="5" type="ORF">B1B_18465</name>
</gene>